<gene>
    <name evidence="2" type="ORF">CHS0354_004820</name>
</gene>
<dbReference type="AlphaFoldDB" id="A0AAE0VSM0"/>
<accession>A0AAE0VSM0</accession>
<name>A0AAE0VSM0_9BIVA</name>
<evidence type="ECO:0000313" key="3">
    <source>
        <dbReference type="Proteomes" id="UP001195483"/>
    </source>
</evidence>
<reference evidence="2" key="1">
    <citation type="journal article" date="2021" name="Genome Biol. Evol.">
        <title>A High-Quality Reference Genome for a Parasitic Bivalve with Doubly Uniparental Inheritance (Bivalvia: Unionida).</title>
        <authorList>
            <person name="Smith C.H."/>
        </authorList>
    </citation>
    <scope>NUCLEOTIDE SEQUENCE</scope>
    <source>
        <strain evidence="2">CHS0354</strain>
    </source>
</reference>
<organism evidence="2 3">
    <name type="scientific">Potamilus streckersoni</name>
    <dbReference type="NCBI Taxonomy" id="2493646"/>
    <lineage>
        <taxon>Eukaryota</taxon>
        <taxon>Metazoa</taxon>
        <taxon>Spiralia</taxon>
        <taxon>Lophotrochozoa</taxon>
        <taxon>Mollusca</taxon>
        <taxon>Bivalvia</taxon>
        <taxon>Autobranchia</taxon>
        <taxon>Heteroconchia</taxon>
        <taxon>Palaeoheterodonta</taxon>
        <taxon>Unionida</taxon>
        <taxon>Unionoidea</taxon>
        <taxon>Unionidae</taxon>
        <taxon>Ambleminae</taxon>
        <taxon>Lampsilini</taxon>
        <taxon>Potamilus</taxon>
    </lineage>
</organism>
<comment type="caution">
    <text evidence="2">The sequence shown here is derived from an EMBL/GenBank/DDBJ whole genome shotgun (WGS) entry which is preliminary data.</text>
</comment>
<proteinExistence type="predicted"/>
<protein>
    <submittedName>
        <fullName evidence="2">Uncharacterized protein</fullName>
    </submittedName>
</protein>
<evidence type="ECO:0000313" key="2">
    <source>
        <dbReference type="EMBL" id="KAK3587535.1"/>
    </source>
</evidence>
<feature type="region of interest" description="Disordered" evidence="1">
    <location>
        <begin position="55"/>
        <end position="77"/>
    </location>
</feature>
<dbReference type="EMBL" id="JAEAOA010000355">
    <property type="protein sequence ID" value="KAK3587535.1"/>
    <property type="molecule type" value="Genomic_DNA"/>
</dbReference>
<reference evidence="2" key="3">
    <citation type="submission" date="2023-05" db="EMBL/GenBank/DDBJ databases">
        <authorList>
            <person name="Smith C.H."/>
        </authorList>
    </citation>
    <scope>NUCLEOTIDE SEQUENCE</scope>
    <source>
        <strain evidence="2">CHS0354</strain>
        <tissue evidence="2">Mantle</tissue>
    </source>
</reference>
<evidence type="ECO:0000256" key="1">
    <source>
        <dbReference type="SAM" id="MobiDB-lite"/>
    </source>
</evidence>
<sequence>MAELLLTPYMRLVVTMLYGFIVLKTCKEECQLTNRKILNIKRYEGINKVNNVDDHYDGKSRKLHTKDDDEHLRDKIA</sequence>
<dbReference type="Proteomes" id="UP001195483">
    <property type="component" value="Unassembled WGS sequence"/>
</dbReference>
<reference evidence="2" key="2">
    <citation type="journal article" date="2021" name="Genome Biol. Evol.">
        <title>Developing a high-quality reference genome for a parasitic bivalve with doubly uniparental inheritance (Bivalvia: Unionida).</title>
        <authorList>
            <person name="Smith C.H."/>
        </authorList>
    </citation>
    <scope>NUCLEOTIDE SEQUENCE</scope>
    <source>
        <strain evidence="2">CHS0354</strain>
        <tissue evidence="2">Mantle</tissue>
    </source>
</reference>
<keyword evidence="3" id="KW-1185">Reference proteome</keyword>